<comment type="caution">
    <text evidence="10">The sequence shown here is derived from an EMBL/GenBank/DDBJ whole genome shotgun (WGS) entry which is preliminary data.</text>
</comment>
<evidence type="ECO:0000313" key="10">
    <source>
        <dbReference type="EMBL" id="ETO30317.1"/>
    </source>
</evidence>
<feature type="compositionally biased region" description="Polar residues" evidence="9">
    <location>
        <begin position="71"/>
        <end position="84"/>
    </location>
</feature>
<dbReference type="GO" id="GO:0060271">
    <property type="term" value="P:cilium assembly"/>
    <property type="evidence" value="ECO:0007669"/>
    <property type="project" value="InterPro"/>
</dbReference>
<dbReference type="GO" id="GO:0043015">
    <property type="term" value="F:gamma-tubulin binding"/>
    <property type="evidence" value="ECO:0007669"/>
    <property type="project" value="InterPro"/>
</dbReference>
<keyword evidence="6" id="KW-0175">Coiled coil</keyword>
<comment type="function">
    <text evidence="8">Plays a role in the organization of both preexisting and nascent microtubules in interphase cells. During mitosis, required for the organization and orientation of the mitotic spindle.</text>
</comment>
<evidence type="ECO:0000256" key="4">
    <source>
        <dbReference type="ARBA" id="ARBA00022490"/>
    </source>
</evidence>
<proteinExistence type="predicted"/>
<evidence type="ECO:0000256" key="1">
    <source>
        <dbReference type="ARBA" id="ARBA00004300"/>
    </source>
</evidence>
<keyword evidence="4" id="KW-0963">Cytoplasm</keyword>
<dbReference type="PANTHER" id="PTHR14594:SF1">
    <property type="entry name" value="CENTROSOMAL PROTEIN OF 70 KDA"/>
    <property type="match status" value="1"/>
</dbReference>
<sequence length="447" mass="51497">MTKVLTTYENLQRQAKDYHVAMELWKRKYQEEQNKVLLVKQQLCAAQLKARSLEEELLELREQSIDKKDGQQMQVKQDDSSSNLGKKEKECKKKKKVLKRKKTLFGTMWEKTKQNEKIGEETNVDKEKSQSIGTLMAMFQSERSQMQSEILSLKNTIKSLVSQQQSQNQKQVSTQYKSENNGSASNSICANLNNDLFFYQSIDEKPITKAFSSPQELRKRSDKNWQQTKLVTEVRKYASTKNSFQPSLSNDLSVSMLREVMTSICNLLLITDASMIVDKIRELLKIAESVTILEKFIHRIVQLLIQSNHAPDVLYAQSKNPKSVFDQVIPTLQQWHTQLDDIEELNCFCQSILDALRNRVVTHPDVPGHNGKNHLFAVGSNKWAENKKSKANAMADMVRQIRELIKNEEYVKTIFAAGQTVTMFYLKIFPPIHRLNTIIAFVVKQTG</sequence>
<keyword evidence="5" id="KW-0802">TPR repeat</keyword>
<name>X6NYE8_RETFI</name>
<dbReference type="OrthoDB" id="2020926at2759"/>
<reference evidence="10 11" key="1">
    <citation type="journal article" date="2013" name="Curr. Biol.">
        <title>The Genome of the Foraminiferan Reticulomyxa filosa.</title>
        <authorList>
            <person name="Glockner G."/>
            <person name="Hulsmann N."/>
            <person name="Schleicher M."/>
            <person name="Noegel A.A."/>
            <person name="Eichinger L."/>
            <person name="Gallinger C."/>
            <person name="Pawlowski J."/>
            <person name="Sierra R."/>
            <person name="Euteneuer U."/>
            <person name="Pillet L."/>
            <person name="Moustafa A."/>
            <person name="Platzer M."/>
            <person name="Groth M."/>
            <person name="Szafranski K."/>
            <person name="Schliwa M."/>
        </authorList>
    </citation>
    <scope>NUCLEOTIDE SEQUENCE [LARGE SCALE GENOMIC DNA]</scope>
</reference>
<comment type="subcellular location">
    <subcellularLocation>
        <location evidence="1">Cytoplasm</location>
        <location evidence="1">Cytoskeleton</location>
        <location evidence="1">Microtubule organizing center</location>
        <location evidence="1">Centrosome</location>
    </subcellularLocation>
</comment>
<evidence type="ECO:0000256" key="2">
    <source>
        <dbReference type="ARBA" id="ARBA00011832"/>
    </source>
</evidence>
<protein>
    <recommendedName>
        <fullName evidence="3">Centrosomal protein of 70 kDa</fullName>
    </recommendedName>
</protein>
<dbReference type="Proteomes" id="UP000023152">
    <property type="component" value="Unassembled WGS sequence"/>
</dbReference>
<feature type="region of interest" description="Disordered" evidence="9">
    <location>
        <begin position="68"/>
        <end position="95"/>
    </location>
</feature>
<dbReference type="GO" id="GO:0005813">
    <property type="term" value="C:centrosome"/>
    <property type="evidence" value="ECO:0007669"/>
    <property type="project" value="UniProtKB-SubCell"/>
</dbReference>
<accession>X6NYE8</accession>
<evidence type="ECO:0000256" key="6">
    <source>
        <dbReference type="ARBA" id="ARBA00023054"/>
    </source>
</evidence>
<comment type="subunit">
    <text evidence="2">Directly interacts with tubulin-gamma; this interaction determines centrosomal localization.</text>
</comment>
<evidence type="ECO:0000256" key="3">
    <source>
        <dbReference type="ARBA" id="ARBA00018408"/>
    </source>
</evidence>
<dbReference type="EMBL" id="ASPP01005541">
    <property type="protein sequence ID" value="ETO30317.1"/>
    <property type="molecule type" value="Genomic_DNA"/>
</dbReference>
<dbReference type="GO" id="GO:0070507">
    <property type="term" value="P:regulation of microtubule cytoskeleton organization"/>
    <property type="evidence" value="ECO:0007669"/>
    <property type="project" value="InterPro"/>
</dbReference>
<evidence type="ECO:0000256" key="9">
    <source>
        <dbReference type="SAM" id="MobiDB-lite"/>
    </source>
</evidence>
<dbReference type="AlphaFoldDB" id="X6NYE8"/>
<evidence type="ECO:0000256" key="8">
    <source>
        <dbReference type="ARBA" id="ARBA00025273"/>
    </source>
</evidence>
<organism evidence="10 11">
    <name type="scientific">Reticulomyxa filosa</name>
    <dbReference type="NCBI Taxonomy" id="46433"/>
    <lineage>
        <taxon>Eukaryota</taxon>
        <taxon>Sar</taxon>
        <taxon>Rhizaria</taxon>
        <taxon>Retaria</taxon>
        <taxon>Foraminifera</taxon>
        <taxon>Monothalamids</taxon>
        <taxon>Reticulomyxidae</taxon>
        <taxon>Reticulomyxa</taxon>
    </lineage>
</organism>
<dbReference type="InterPro" id="IPR037692">
    <property type="entry name" value="CEP70"/>
</dbReference>
<gene>
    <name evidence="10" type="ORF">RFI_06804</name>
</gene>
<keyword evidence="7" id="KW-0206">Cytoskeleton</keyword>
<keyword evidence="11" id="KW-1185">Reference proteome</keyword>
<evidence type="ECO:0000313" key="11">
    <source>
        <dbReference type="Proteomes" id="UP000023152"/>
    </source>
</evidence>
<dbReference type="PANTHER" id="PTHR14594">
    <property type="entry name" value="CENTROSOMAL PROTEIN OF 70 KDA"/>
    <property type="match status" value="1"/>
</dbReference>
<evidence type="ECO:0000256" key="7">
    <source>
        <dbReference type="ARBA" id="ARBA00023212"/>
    </source>
</evidence>
<evidence type="ECO:0000256" key="5">
    <source>
        <dbReference type="ARBA" id="ARBA00022803"/>
    </source>
</evidence>